<proteinExistence type="inferred from homology"/>
<sequence length="750" mass="81623">MATARFNASAAALRAITYRISSTPTEQLPGVASQIAGQLWRCQDLLAASADQLKQAGDAAVLVHKFKTHLSTLLQDRTVHGRWVAVVLVKATIEAGGVETLSKSNAWVRNLLGILKKPDPPTTRTLAVIALTRIFMLTWDHANLIREITTPALPAFVGTCLNNAESKRCSPAELQTILEAFIALVPRHLTTFRTNESNIRALATAILSSTSSGPVSGSYFTQVHRDLASRLLVLLHNCTPKQGSAAKWDESLKSTVAAAHATCDRIFRSVLEDWESTAGVQNTVPAQILFKGIPELEENDNAGLTGWKGIFSGSERLVTLLELLQAHLDAMTAAPVTLRLGQLTDLLIRIFSVAPPRTGVQDAIKSNSQISKDERDAMYTVLPRIHVAALNIVQTLLTRYANIVISIMQPLLTQIAWVFQAEASDPNLRSKVYTVLQAILLLRGQAMMKDDVSDIEPVMKFCCDDLAAGKSEPAKSLNASGLIPRDSVSNPSICPTLLEAARNLLPILCGQLDPATLSTRVRIQLERTAILIDHRDALVTCVLNPTTNGAGRARSQPSLLPILARRFPEANEVEALLRPRMPAIRQKVSSEIEEDDEDDDDAESVAERSNAFEMSDGPFNTSNKDAEHAPDVLEETIDDSQSEDVGENIQVHHVAKDLKPQAVASEKRNSPSNEGLGQNDDRPEKRLRVTPAEVPASNSEHSVANGRTSPSIYSQANTVPTVASMERGEEDDSDFEMPVLTMESDTEDEG</sequence>
<dbReference type="Pfam" id="PF08167">
    <property type="entry name" value="RIX1"/>
    <property type="match status" value="1"/>
</dbReference>
<evidence type="ECO:0000313" key="7">
    <source>
        <dbReference type="EMBL" id="WPG97454.1"/>
    </source>
</evidence>
<name>A0AAQ3LYF1_9PEZI</name>
<evidence type="ECO:0000256" key="3">
    <source>
        <dbReference type="ARBA" id="ARBA00021502"/>
    </source>
</evidence>
<organism evidence="7 8">
    <name type="scientific">Acrodontium crateriforme</name>
    <dbReference type="NCBI Taxonomy" id="150365"/>
    <lineage>
        <taxon>Eukaryota</taxon>
        <taxon>Fungi</taxon>
        <taxon>Dikarya</taxon>
        <taxon>Ascomycota</taxon>
        <taxon>Pezizomycotina</taxon>
        <taxon>Dothideomycetes</taxon>
        <taxon>Dothideomycetidae</taxon>
        <taxon>Mycosphaerellales</taxon>
        <taxon>Teratosphaeriaceae</taxon>
        <taxon>Acrodontium</taxon>
    </lineage>
</organism>
<feature type="compositionally biased region" description="Basic and acidic residues" evidence="5">
    <location>
        <begin position="654"/>
        <end position="669"/>
    </location>
</feature>
<dbReference type="PANTHER" id="PTHR34105:SF1">
    <property type="entry name" value="PROLINE-, GLUTAMIC ACID- AND LEUCINE-RICH PROTEIN 1"/>
    <property type="match status" value="1"/>
</dbReference>
<dbReference type="InterPro" id="IPR016024">
    <property type="entry name" value="ARM-type_fold"/>
</dbReference>
<dbReference type="Proteomes" id="UP001303373">
    <property type="component" value="Chromosome 1"/>
</dbReference>
<keyword evidence="4" id="KW-0539">Nucleus</keyword>
<evidence type="ECO:0000256" key="2">
    <source>
        <dbReference type="ARBA" id="ARBA00010511"/>
    </source>
</evidence>
<evidence type="ECO:0000256" key="5">
    <source>
        <dbReference type="SAM" id="MobiDB-lite"/>
    </source>
</evidence>
<comment type="similarity">
    <text evidence="2">Belongs to the RIX1/PELP1 family.</text>
</comment>
<dbReference type="GO" id="GO:0005634">
    <property type="term" value="C:nucleus"/>
    <property type="evidence" value="ECO:0007669"/>
    <property type="project" value="UniProtKB-SubCell"/>
</dbReference>
<accession>A0AAQ3LYF1</accession>
<keyword evidence="8" id="KW-1185">Reference proteome</keyword>
<dbReference type="SUPFAM" id="SSF48371">
    <property type="entry name" value="ARM repeat"/>
    <property type="match status" value="1"/>
</dbReference>
<dbReference type="InterPro" id="IPR012583">
    <property type="entry name" value="RIX1_N"/>
</dbReference>
<protein>
    <recommendedName>
        <fullName evidence="3">Pre-rRNA-processing protein RIX1</fullName>
    </recommendedName>
</protein>
<dbReference type="PANTHER" id="PTHR34105">
    <property type="entry name" value="PROLINE-, GLUTAMIC ACID- AND LEUCINE-RICH PROTEIN 1"/>
    <property type="match status" value="1"/>
</dbReference>
<dbReference type="GO" id="GO:0006364">
    <property type="term" value="P:rRNA processing"/>
    <property type="evidence" value="ECO:0007669"/>
    <property type="project" value="TreeGrafter"/>
</dbReference>
<evidence type="ECO:0000313" key="8">
    <source>
        <dbReference type="Proteomes" id="UP001303373"/>
    </source>
</evidence>
<feature type="compositionally biased region" description="Polar residues" evidence="5">
    <location>
        <begin position="696"/>
        <end position="721"/>
    </location>
</feature>
<dbReference type="EMBL" id="CP138580">
    <property type="protein sequence ID" value="WPG97454.1"/>
    <property type="molecule type" value="Genomic_DNA"/>
</dbReference>
<reference evidence="7 8" key="1">
    <citation type="submission" date="2023-11" db="EMBL/GenBank/DDBJ databases">
        <title>An acidophilic fungus is an integral part of prey digestion in a carnivorous sundew plant.</title>
        <authorList>
            <person name="Tsai I.J."/>
        </authorList>
    </citation>
    <scope>NUCLEOTIDE SEQUENCE [LARGE SCALE GENOMIC DNA]</scope>
    <source>
        <strain evidence="7">169a</strain>
    </source>
</reference>
<comment type="subcellular location">
    <subcellularLocation>
        <location evidence="1">Nucleus</location>
    </subcellularLocation>
</comment>
<evidence type="ECO:0000256" key="1">
    <source>
        <dbReference type="ARBA" id="ARBA00004123"/>
    </source>
</evidence>
<feature type="compositionally biased region" description="Acidic residues" evidence="5">
    <location>
        <begin position="591"/>
        <end position="604"/>
    </location>
</feature>
<feature type="region of interest" description="Disordered" evidence="5">
    <location>
        <begin position="588"/>
        <end position="628"/>
    </location>
</feature>
<dbReference type="AlphaFoldDB" id="A0AAQ3LYF1"/>
<feature type="domain" description="Pre-rRNA-processing protein RIX1 N-terminal" evidence="6">
    <location>
        <begin position="13"/>
        <end position="212"/>
    </location>
</feature>
<evidence type="ECO:0000256" key="4">
    <source>
        <dbReference type="ARBA" id="ARBA00023242"/>
    </source>
</evidence>
<feature type="region of interest" description="Disordered" evidence="5">
    <location>
        <begin position="654"/>
        <end position="750"/>
    </location>
</feature>
<gene>
    <name evidence="7" type="ORF">R9X50_00022900</name>
</gene>
<evidence type="ECO:0000259" key="6">
    <source>
        <dbReference type="Pfam" id="PF08167"/>
    </source>
</evidence>